<proteinExistence type="inferred from homology"/>
<comment type="function">
    <text evidence="2">Involved in regulation of actin and microtubule organization. Part of a WAVE complex that activates the Arp2/3 complex.</text>
</comment>
<feature type="region of interest" description="Disordered" evidence="3">
    <location>
        <begin position="361"/>
        <end position="397"/>
    </location>
</feature>
<evidence type="ECO:0000256" key="1">
    <source>
        <dbReference type="ARBA" id="ARBA00006993"/>
    </source>
</evidence>
<feature type="region of interest" description="Disordered" evidence="3">
    <location>
        <begin position="1200"/>
        <end position="1220"/>
    </location>
</feature>
<sequence>MPLVRYEVRCEYSLANPELYRSAARDDPEALLEGVAMAGLVGIVRQLGDLAEFAAEIFWDLHNELMAIGGRGYDLTARLQQLEIELPLVERTLLSEPNQIRFAYCAGSNWHTSIQSDQNHCTQGDLPRFIRNFYEECRGPPRLFLLDKFDVAGAAGACLKRYTNPSFFKLEWAKSELRNAQHDKKANLEKKKGRHHIKVQPKGMNQILSRVHYPLAGVEGFDGIPHNLASGLKVENTVMSHIPVSPGADIQPRRSWHAPRAVDSAEESSASLLNPTRGAASNGGDIAAREVLPNPAKPSATDNEASNISGKFYDKATKMNGEEVKSREGKALDVNEIKNGHEGLSAFNASILVEMQDHGAARQDSRHMSKENTESSTIADQMPSASLRGDTEAAGMGSKPLNHKMKEDVEATHLPDNISQKNSMKESEPVQRLGKLSKHSFKDDGEAAHISAEDLKHAPVDVNNGAPCKSLKYISLEISDAASPEKLDSMPPCDTLNLSHAVPNVAEEPLHETRIGPSFHETSPALGTVPEGPSSLSISPAESKRPMVEIDMSWHPHQEGLSVAGNNQTENPDLIPGGDGLTHDVPHVLQVPEVCGVPKVSSMHIEEYFGATADQGDESVVATSPTPSSLGSSSSATFPTMCTPGRHILDPSASNLSRFSYSSTSLMSVSSYSAPSSPNSSVLNIDSPPRSPCSTVQETLDSARGSFPESPPFQGSSKSRSDPSSQSPAKNPKLSLLLLSPLPSLPSDPLEENLSPNDSGPSYVTTPCWPPLAVHTSSSNLVCSSSLPKLYPLPSPPGFLEPSLSESLLNSQPGQDLGLSQICTAILESVDQPPSDAKIELQTVLSARSFPLSSSQSTVPTPAVSDSIGSTSILPLCPTASPKSCAPSSPLADSQPSAPGPSPLSCELTVLSVPRIIRGLPSQNSHSGNSRWNAEQSSAPTSPLGSVIIQDSPSPQASPESNYLQSPKSVPGLDTPLCSHFYFQISSSAQFDLDAQSTLPGNLDYQDGNHAQVSTLLELQERPLGSLVLNSQKSQAASTDPNEGESYPSFHHKAAKIPVHSVRQSTAPSGSPSRSALHLWMSMEEEDKCLAQSLCLSPLSETNSQIGRVELPSHSGTPSSAIMEETFPLESAVSQGPAGPNVKCLSGLLASPDSEMLQSHLVQQHAHQVSSSSEESLSGLVYSIPVGEVTDLPVASSSTVLNPPIEESTSGLLPPSVPDPERLPELREQMTHMSPLVQLSEPMYPSESNNPAEKIDLELNLSTVSQLSEQDPTPESNQAMDSLEPAMKMHLKESIHQPAPPSAGGYALRKASETRSPLAAAIASPENKLTKVSFREPVIRPCPRLSKQQIILEQIRTKSFNLQHTEKQKEPAVQSVTNTSVAAILEKANAIKQALARHEEYDKEDDWSDA</sequence>
<feature type="region of interest" description="Disordered" evidence="3">
    <location>
        <begin position="919"/>
        <end position="968"/>
    </location>
</feature>
<reference evidence="4" key="1">
    <citation type="submission" date="2024-02" db="EMBL/GenBank/DDBJ databases">
        <authorList>
            <consortium name="ELIXIR-Norway"/>
            <consortium name="Elixir Norway"/>
        </authorList>
    </citation>
    <scope>NUCLEOTIDE SEQUENCE</scope>
</reference>
<feature type="region of interest" description="Disordered" evidence="3">
    <location>
        <begin position="515"/>
        <end position="540"/>
    </location>
</feature>
<feature type="compositionally biased region" description="Polar residues" evidence="3">
    <location>
        <begin position="1200"/>
        <end position="1211"/>
    </location>
</feature>
<comment type="similarity">
    <text evidence="1 2">Belongs to the SCAR/WAVE family.</text>
</comment>
<organism evidence="4 5">
    <name type="scientific">Sphagnum jensenii</name>
    <dbReference type="NCBI Taxonomy" id="128206"/>
    <lineage>
        <taxon>Eukaryota</taxon>
        <taxon>Viridiplantae</taxon>
        <taxon>Streptophyta</taxon>
        <taxon>Embryophyta</taxon>
        <taxon>Bryophyta</taxon>
        <taxon>Sphagnophytina</taxon>
        <taxon>Sphagnopsida</taxon>
        <taxon>Sphagnales</taxon>
        <taxon>Sphagnaceae</taxon>
        <taxon>Sphagnum</taxon>
    </lineage>
</organism>
<feature type="compositionally biased region" description="Polar residues" evidence="3">
    <location>
        <begin position="921"/>
        <end position="968"/>
    </location>
</feature>
<feature type="compositionally biased region" description="Low complexity" evidence="3">
    <location>
        <begin position="670"/>
        <end position="684"/>
    </location>
</feature>
<evidence type="ECO:0000313" key="4">
    <source>
        <dbReference type="EMBL" id="CAK9270682.1"/>
    </source>
</evidence>
<feature type="region of interest" description="Disordered" evidence="3">
    <location>
        <begin position="884"/>
        <end position="903"/>
    </location>
</feature>
<feature type="compositionally biased region" description="Low complexity" evidence="3">
    <location>
        <begin position="716"/>
        <end position="756"/>
    </location>
</feature>
<evidence type="ECO:0000256" key="3">
    <source>
        <dbReference type="SAM" id="MobiDB-lite"/>
    </source>
</evidence>
<dbReference type="PANTHER" id="PTHR12902">
    <property type="entry name" value="WASP-1"/>
    <property type="match status" value="1"/>
</dbReference>
<dbReference type="EMBL" id="OZ020098">
    <property type="protein sequence ID" value="CAK9270682.1"/>
    <property type="molecule type" value="Genomic_DNA"/>
</dbReference>
<keyword evidence="2" id="KW-0963">Cytoplasm</keyword>
<dbReference type="InterPro" id="IPR028288">
    <property type="entry name" value="SCAR/WAVE_fam"/>
</dbReference>
<feature type="region of interest" description="Disordered" evidence="3">
    <location>
        <begin position="413"/>
        <end position="433"/>
    </location>
</feature>
<dbReference type="PANTHER" id="PTHR12902:SF1">
    <property type="entry name" value="WISKOTT-ALDRICH SYNDROME PROTEIN FAMILY MEMBER"/>
    <property type="match status" value="1"/>
</dbReference>
<keyword evidence="5" id="KW-1185">Reference proteome</keyword>
<feature type="region of interest" description="Disordered" evidence="3">
    <location>
        <begin position="245"/>
        <end position="314"/>
    </location>
</feature>
<keyword evidence="2" id="KW-0206">Cytoskeleton</keyword>
<dbReference type="Gene3D" id="1.20.5.340">
    <property type="match status" value="1"/>
</dbReference>
<gene>
    <name evidence="4" type="ORF">CSSPJE1EN1_LOCUS16160</name>
</gene>
<evidence type="ECO:0000256" key="2">
    <source>
        <dbReference type="RuleBase" id="RU367034"/>
    </source>
</evidence>
<keyword evidence="2" id="KW-0009">Actin-binding</keyword>
<feature type="region of interest" description="Disordered" evidence="3">
    <location>
        <begin position="616"/>
        <end position="638"/>
    </location>
</feature>
<feature type="compositionally biased region" description="Low complexity" evidence="3">
    <location>
        <begin position="623"/>
        <end position="638"/>
    </location>
</feature>
<dbReference type="Gene3D" id="6.10.280.150">
    <property type="match status" value="1"/>
</dbReference>
<dbReference type="Proteomes" id="UP001497444">
    <property type="component" value="Chromosome 3"/>
</dbReference>
<comment type="subcellular location">
    <subcellularLocation>
        <location evidence="2">Cytoplasm</location>
        <location evidence="2">Cytoskeleton</location>
    </subcellularLocation>
</comment>
<protein>
    <recommendedName>
        <fullName evidence="2">Protein SCAR</fullName>
    </recommendedName>
    <alternativeName>
        <fullName evidence="2">Protein WAVE</fullName>
    </alternativeName>
</protein>
<feature type="compositionally biased region" description="Polar residues" evidence="3">
    <location>
        <begin position="300"/>
        <end position="309"/>
    </location>
</feature>
<accession>A0ABP0WV02</accession>
<feature type="region of interest" description="Disordered" evidence="3">
    <location>
        <begin position="670"/>
        <end position="761"/>
    </location>
</feature>
<evidence type="ECO:0000313" key="5">
    <source>
        <dbReference type="Proteomes" id="UP001497444"/>
    </source>
</evidence>
<name>A0ABP0WV02_9BRYO</name>
<feature type="compositionally biased region" description="Basic and acidic residues" evidence="3">
    <location>
        <begin position="361"/>
        <end position="373"/>
    </location>
</feature>